<evidence type="ECO:0008006" key="3">
    <source>
        <dbReference type="Google" id="ProtNLM"/>
    </source>
</evidence>
<reference evidence="1" key="1">
    <citation type="submission" date="2021-02" db="EMBL/GenBank/DDBJ databases">
        <authorList>
            <person name="Dougan E. K."/>
            <person name="Rhodes N."/>
            <person name="Thang M."/>
            <person name="Chan C."/>
        </authorList>
    </citation>
    <scope>NUCLEOTIDE SEQUENCE</scope>
</reference>
<accession>A0A812QSG0</accession>
<proteinExistence type="predicted"/>
<dbReference type="EMBL" id="CAJNIZ010017702">
    <property type="protein sequence ID" value="CAE7402050.1"/>
    <property type="molecule type" value="Genomic_DNA"/>
</dbReference>
<protein>
    <recommendedName>
        <fullName evidence="3">PDZ domain-containing protein</fullName>
    </recommendedName>
</protein>
<dbReference type="AlphaFoldDB" id="A0A812QSG0"/>
<keyword evidence="2" id="KW-1185">Reference proteome</keyword>
<evidence type="ECO:0000313" key="2">
    <source>
        <dbReference type="Proteomes" id="UP000649617"/>
    </source>
</evidence>
<dbReference type="SUPFAM" id="SSF50156">
    <property type="entry name" value="PDZ domain-like"/>
    <property type="match status" value="1"/>
</dbReference>
<dbReference type="Proteomes" id="UP000649617">
    <property type="component" value="Unassembled WGS sequence"/>
</dbReference>
<evidence type="ECO:0000313" key="1">
    <source>
        <dbReference type="EMBL" id="CAE7402050.1"/>
    </source>
</evidence>
<gene>
    <name evidence="1" type="ORF">SPIL2461_LOCUS9922</name>
</gene>
<organism evidence="1 2">
    <name type="scientific">Symbiodinium pilosum</name>
    <name type="common">Dinoflagellate</name>
    <dbReference type="NCBI Taxonomy" id="2952"/>
    <lineage>
        <taxon>Eukaryota</taxon>
        <taxon>Sar</taxon>
        <taxon>Alveolata</taxon>
        <taxon>Dinophyceae</taxon>
        <taxon>Suessiales</taxon>
        <taxon>Symbiodiniaceae</taxon>
        <taxon>Symbiodinium</taxon>
    </lineage>
</organism>
<dbReference type="InterPro" id="IPR036034">
    <property type="entry name" value="PDZ_sf"/>
</dbReference>
<name>A0A812QSG0_SYMPI</name>
<dbReference type="OrthoDB" id="10041077at2759"/>
<comment type="caution">
    <text evidence="1">The sequence shown here is derived from an EMBL/GenBank/DDBJ whole genome shotgun (WGS) entry which is preliminary data.</text>
</comment>
<sequence length="391" mass="43317">MVLTWKPWSVGEIVCVEDHGPELFPLLKVSPPIPVGRLAGRFKVQIWRASPEHKLNLIVGPGSQSDVVVMLDASHLGIYSGDEVLSVNDISVQNFRHFADILDSCGHDLEIQFYHKEDFLEMCCGPAICVPQTMPVQEAQRFGPKCRAESWTQREVLSASTATSLERAIFRLQMQRTSMKQPFGLPLGVVSMPAEPSEPSNVASEDILLTAPKCHRLCVTESFWSDRDVSDDVDGTHCAEEEEEVSQDHPASLRGPVVVLQAVPLLGLYAGDELLRINGEDISDLCACKAAMKSAINLSLEFRRPDFVPRNFSGAEVESPALRLKTSRRSDDWHSASSTKDCSREAAEESWFQSLLLKMSCNDVARQAAENAVLEVHRSFDAKDLRDAVTI</sequence>